<reference evidence="1 2" key="1">
    <citation type="journal article" date="2019" name="Int. J. Syst. Evol. Microbiol.">
        <title>The Global Catalogue of Microorganisms (GCM) 10K type strain sequencing project: providing services to taxonomists for standard genome sequencing and annotation.</title>
        <authorList>
            <consortium name="The Broad Institute Genomics Platform"/>
            <consortium name="The Broad Institute Genome Sequencing Center for Infectious Disease"/>
            <person name="Wu L."/>
            <person name="Ma J."/>
        </authorList>
    </citation>
    <scope>NUCLEOTIDE SEQUENCE [LARGE SCALE GENOMIC DNA]</scope>
    <source>
        <strain evidence="1 2">JCM 12662</strain>
    </source>
</reference>
<keyword evidence="2" id="KW-1185">Reference proteome</keyword>
<dbReference type="EMBL" id="BAAACW010000068">
    <property type="protein sequence ID" value="GAA0360621.1"/>
    <property type="molecule type" value="Genomic_DNA"/>
</dbReference>
<dbReference type="RefSeq" id="WP_343754672.1">
    <property type="nucleotide sequence ID" value="NZ_BAAACW010000068.1"/>
</dbReference>
<gene>
    <name evidence="1" type="ORF">GCM10008932_11530</name>
</gene>
<evidence type="ECO:0000313" key="2">
    <source>
        <dbReference type="Proteomes" id="UP001501166"/>
    </source>
</evidence>
<protein>
    <recommendedName>
        <fullName evidence="3">Lipoprotein</fullName>
    </recommendedName>
</protein>
<accession>A0ABN0XC85</accession>
<evidence type="ECO:0008006" key="3">
    <source>
        <dbReference type="Google" id="ProtNLM"/>
    </source>
</evidence>
<evidence type="ECO:0000313" key="1">
    <source>
        <dbReference type="EMBL" id="GAA0360621.1"/>
    </source>
</evidence>
<comment type="caution">
    <text evidence="1">The sequence shown here is derived from an EMBL/GenBank/DDBJ whole genome shotgun (WGS) entry which is preliminary data.</text>
</comment>
<dbReference type="PROSITE" id="PS51257">
    <property type="entry name" value="PROKAR_LIPOPROTEIN"/>
    <property type="match status" value="1"/>
</dbReference>
<organism evidence="1 2">
    <name type="scientific">Alkalibacterium iburiense</name>
    <dbReference type="NCBI Taxonomy" id="290589"/>
    <lineage>
        <taxon>Bacteria</taxon>
        <taxon>Bacillati</taxon>
        <taxon>Bacillota</taxon>
        <taxon>Bacilli</taxon>
        <taxon>Lactobacillales</taxon>
        <taxon>Carnobacteriaceae</taxon>
        <taxon>Alkalibacterium</taxon>
    </lineage>
</organism>
<name>A0ABN0XC85_9LACT</name>
<sequence length="240" mass="26884">MKKIIGSLIISGCVLVGCQSPEDLEENWTEYIQEGSENLESYSSDTDIRVSVSLGPDNVVEEDELKIVISIVGDLDKGYSVEENVAGLSQEVFFEGNDFYLKENENWTHYPDAGPIEYAPWYPNVVESLIEIEDLMEASHSGDVLVLSYEGNDREVWEAFEEEFSLSISGVSEENITMTLEATMDDSTYYLQDLSLNIVGEESDGDMEIGRVTIIVEAQYTDHDTVDLTDVEEEIANDVE</sequence>
<proteinExistence type="predicted"/>
<dbReference type="Proteomes" id="UP001501166">
    <property type="component" value="Unassembled WGS sequence"/>
</dbReference>